<dbReference type="InterPro" id="IPR015943">
    <property type="entry name" value="WD40/YVTN_repeat-like_dom_sf"/>
</dbReference>
<gene>
    <name evidence="1" type="ORF">BCR39DRAFT_548449</name>
</gene>
<dbReference type="Gene3D" id="2.130.10.10">
    <property type="entry name" value="YVTN repeat-like/Quinoprotein amine dehydrogenase"/>
    <property type="match status" value="2"/>
</dbReference>
<dbReference type="InterPro" id="IPR001680">
    <property type="entry name" value="WD40_rpt"/>
</dbReference>
<reference evidence="1 2" key="1">
    <citation type="submission" date="2016-07" db="EMBL/GenBank/DDBJ databases">
        <title>Pervasive Adenine N6-methylation of Active Genes in Fungi.</title>
        <authorList>
            <consortium name="DOE Joint Genome Institute"/>
            <person name="Mondo S.J."/>
            <person name="Dannebaum R.O."/>
            <person name="Kuo R.C."/>
            <person name="Labutti K."/>
            <person name="Haridas S."/>
            <person name="Kuo A."/>
            <person name="Salamov A."/>
            <person name="Ahrendt S.R."/>
            <person name="Lipzen A."/>
            <person name="Sullivan W."/>
            <person name="Andreopoulos W.B."/>
            <person name="Clum A."/>
            <person name="Lindquist E."/>
            <person name="Daum C."/>
            <person name="Ramamoorthy G.K."/>
            <person name="Gryganskyi A."/>
            <person name="Culley D."/>
            <person name="Magnuson J.K."/>
            <person name="James T.Y."/>
            <person name="O'Malley M.A."/>
            <person name="Stajich J.E."/>
            <person name="Spatafora J.W."/>
            <person name="Visel A."/>
            <person name="Grigoriev I.V."/>
        </authorList>
    </citation>
    <scope>NUCLEOTIDE SEQUENCE [LARGE SCALE GENOMIC DNA]</scope>
    <source>
        <strain evidence="1 2">68-887.2</strain>
    </source>
</reference>
<proteinExistence type="predicted"/>
<dbReference type="InterPro" id="IPR036322">
    <property type="entry name" value="WD40_repeat_dom_sf"/>
</dbReference>
<organism evidence="1 2">
    <name type="scientific">Naematelia encephala</name>
    <dbReference type="NCBI Taxonomy" id="71784"/>
    <lineage>
        <taxon>Eukaryota</taxon>
        <taxon>Fungi</taxon>
        <taxon>Dikarya</taxon>
        <taxon>Basidiomycota</taxon>
        <taxon>Agaricomycotina</taxon>
        <taxon>Tremellomycetes</taxon>
        <taxon>Tremellales</taxon>
        <taxon>Naemateliaceae</taxon>
        <taxon>Naematelia</taxon>
    </lineage>
</organism>
<dbReference type="InParanoid" id="A0A1Y2APS6"/>
<name>A0A1Y2APS6_9TREE</name>
<dbReference type="STRING" id="71784.A0A1Y2APS6"/>
<dbReference type="GO" id="GO:1990810">
    <property type="term" value="P:microtubule anchoring at mitotic spindle pole body"/>
    <property type="evidence" value="ECO:0007669"/>
    <property type="project" value="TreeGrafter"/>
</dbReference>
<dbReference type="InterPro" id="IPR052778">
    <property type="entry name" value="Centrosome-WD_assoc"/>
</dbReference>
<dbReference type="FunCoup" id="A0A1Y2APS6">
    <property type="interactions" value="93"/>
</dbReference>
<dbReference type="Pfam" id="PF07676">
    <property type="entry name" value="PD40"/>
    <property type="match status" value="1"/>
</dbReference>
<dbReference type="SUPFAM" id="SSF50978">
    <property type="entry name" value="WD40 repeat-like"/>
    <property type="match status" value="1"/>
</dbReference>
<dbReference type="SUPFAM" id="SSF69322">
    <property type="entry name" value="Tricorn protease domain 2"/>
    <property type="match status" value="1"/>
</dbReference>
<dbReference type="Proteomes" id="UP000193986">
    <property type="component" value="Unassembled WGS sequence"/>
</dbReference>
<dbReference type="PANTHER" id="PTHR16220">
    <property type="entry name" value="WD REPEAT PROTEIN 8-RELATED"/>
    <property type="match status" value="1"/>
</dbReference>
<dbReference type="AlphaFoldDB" id="A0A1Y2APS6"/>
<dbReference type="GO" id="GO:1990811">
    <property type="term" value="C:MWP complex"/>
    <property type="evidence" value="ECO:0007669"/>
    <property type="project" value="TreeGrafter"/>
</dbReference>
<keyword evidence="2" id="KW-1185">Reference proteome</keyword>
<dbReference type="PANTHER" id="PTHR16220:SF0">
    <property type="entry name" value="WD REPEAT-CONTAINING PROTEIN WRAP73"/>
    <property type="match status" value="1"/>
</dbReference>
<dbReference type="SMART" id="SM00320">
    <property type="entry name" value="WD40"/>
    <property type="match status" value="4"/>
</dbReference>
<evidence type="ECO:0008006" key="3">
    <source>
        <dbReference type="Google" id="ProtNLM"/>
    </source>
</evidence>
<dbReference type="InterPro" id="IPR011659">
    <property type="entry name" value="WD40"/>
</dbReference>
<dbReference type="GO" id="GO:0005815">
    <property type="term" value="C:microtubule organizing center"/>
    <property type="evidence" value="ECO:0007669"/>
    <property type="project" value="TreeGrafter"/>
</dbReference>
<evidence type="ECO:0000313" key="2">
    <source>
        <dbReference type="Proteomes" id="UP000193986"/>
    </source>
</evidence>
<protein>
    <recommendedName>
        <fullName evidence="3">WD40-repeat-containing domain protein</fullName>
    </recommendedName>
</protein>
<accession>A0A1Y2APS6</accession>
<dbReference type="OrthoDB" id="308690at2759"/>
<dbReference type="EMBL" id="MCFC01000074">
    <property type="protein sequence ID" value="ORY23945.1"/>
    <property type="molecule type" value="Genomic_DNA"/>
</dbReference>
<dbReference type="Pfam" id="PF00400">
    <property type="entry name" value="WD40"/>
    <property type="match status" value="1"/>
</dbReference>
<evidence type="ECO:0000313" key="1">
    <source>
        <dbReference type="EMBL" id="ORY23945.1"/>
    </source>
</evidence>
<sequence>MSSSGYDFSQLFHAHTLAFSPGTTFLVTAYNNRIIIRSTSTLSIVRTFQCLLPASTSAAYVIDSLQWSSDSMYLLAYASKVQAVWVFGLTETGDGEGGEMARLGGEVEGLAKVEWGKAGREILAWSDHGLRLTIYDLATGDASCIQYPKSPLNCHTFSPDGRYLAIVERHGGKDHVGVYDAQAGYRLVRHFALQTIDIQSLTWSPCGRYLAAVDSALSYSLHIYSPLGPQLCEFSPNSATFSADSISFDPGLGIRTVSWAPGGRWIALGGWDGKVRIVESDGWRCVAVMSWGGKTGTKETVVWKEPPNWLRETRGHGIVQFDKIATPASFPSTREDVSKSRGGVTQIAFDEEATLLLVRLDTQPHVVHIHSFLPDLTSINPHIKHVASLIMTETVRSAKWSPKTSKLAISSRSGGVYFWDASASWVEEGKENEETQGGLMEGVGIPSRTDFAVHDVVFSPDGKALAICDKEQFCLLYDNEVANVSAVWDHGLAHEGLSEVQEEDEKEFNMISGFSELPSQTFAVRA</sequence>
<comment type="caution">
    <text evidence="1">The sequence shown here is derived from an EMBL/GenBank/DDBJ whole genome shotgun (WGS) entry which is preliminary data.</text>
</comment>